<dbReference type="AlphaFoldDB" id="A0A6B1DSH5"/>
<dbReference type="EMBL" id="VXPY01000037">
    <property type="protein sequence ID" value="MYD89856.1"/>
    <property type="molecule type" value="Genomic_DNA"/>
</dbReference>
<dbReference type="InterPro" id="IPR009060">
    <property type="entry name" value="UBA-like_sf"/>
</dbReference>
<dbReference type="Pfam" id="PF01330">
    <property type="entry name" value="RuvA_N"/>
    <property type="match status" value="1"/>
</dbReference>
<dbReference type="GO" id="GO:0005737">
    <property type="term" value="C:cytoplasm"/>
    <property type="evidence" value="ECO:0007669"/>
    <property type="project" value="UniProtKB-SubCell"/>
</dbReference>
<dbReference type="GO" id="GO:0005524">
    <property type="term" value="F:ATP binding"/>
    <property type="evidence" value="ECO:0007669"/>
    <property type="project" value="InterPro"/>
</dbReference>
<sequence>MIRRCAGTVVGADDNSVHVALASLPDLVLEVNVPLSHQAGLAVGSDVVLHTYLHVRAEELSLYGFPNEGELKVFQRLIRVSGVGPRAACSLLGSLGPAELVQAILSDSPQMIAQAPGIGRRTAQKIILELKDRVEDLVVDAEMPAPAAAPDRELIQLLVDMGFPVAQASQAVAQVPEEVEAIEDRLKAALQLLG</sequence>
<dbReference type="Gene3D" id="2.40.50.140">
    <property type="entry name" value="Nucleic acid-binding proteins"/>
    <property type="match status" value="1"/>
</dbReference>
<comment type="caution">
    <text evidence="6">Lacks conserved residue(s) required for the propagation of feature annotation.</text>
</comment>
<evidence type="ECO:0000256" key="6">
    <source>
        <dbReference type="HAMAP-Rule" id="MF_00031"/>
    </source>
</evidence>
<dbReference type="GO" id="GO:0006281">
    <property type="term" value="P:DNA repair"/>
    <property type="evidence" value="ECO:0007669"/>
    <property type="project" value="UniProtKB-UniRule"/>
</dbReference>
<dbReference type="InterPro" id="IPR000085">
    <property type="entry name" value="RuvA"/>
</dbReference>
<dbReference type="SUPFAM" id="SSF46934">
    <property type="entry name" value="UBA-like"/>
    <property type="match status" value="1"/>
</dbReference>
<dbReference type="GO" id="GO:0006310">
    <property type="term" value="P:DNA recombination"/>
    <property type="evidence" value="ECO:0007669"/>
    <property type="project" value="UniProtKB-UniRule"/>
</dbReference>
<comment type="subcellular location">
    <subcellularLocation>
        <location evidence="6">Cytoplasm</location>
    </subcellularLocation>
</comment>
<dbReference type="GO" id="GO:0048476">
    <property type="term" value="C:Holliday junction resolvase complex"/>
    <property type="evidence" value="ECO:0007669"/>
    <property type="project" value="UniProtKB-UniRule"/>
</dbReference>
<dbReference type="GO" id="GO:0000400">
    <property type="term" value="F:four-way junction DNA binding"/>
    <property type="evidence" value="ECO:0007669"/>
    <property type="project" value="UniProtKB-UniRule"/>
</dbReference>
<feature type="region of interest" description="Domain III" evidence="6">
    <location>
        <begin position="148"/>
        <end position="194"/>
    </location>
</feature>
<comment type="caution">
    <text evidence="8">The sequence shown here is derived from an EMBL/GenBank/DDBJ whole genome shotgun (WGS) entry which is preliminary data.</text>
</comment>
<gene>
    <name evidence="6" type="primary">ruvA</name>
    <name evidence="8" type="ORF">F4Y08_05880</name>
</gene>
<evidence type="ECO:0000256" key="1">
    <source>
        <dbReference type="ARBA" id="ARBA00022490"/>
    </source>
</evidence>
<evidence type="ECO:0000256" key="3">
    <source>
        <dbReference type="ARBA" id="ARBA00023125"/>
    </source>
</evidence>
<comment type="subunit">
    <text evidence="6">Homotetramer. Forms an RuvA(8)-RuvB(12)-Holliday junction (HJ) complex. HJ DNA is sandwiched between 2 RuvA tetramers; dsDNA enters through RuvA and exits via RuvB. An RuvB hexamer assembles on each DNA strand where it exits the tetramer. Each RuvB hexamer is contacted by two RuvA subunits (via domain III) on 2 adjacent RuvB subunits; this complex drives branch migration. In the full resolvosome a probable DNA-RuvA(4)-RuvB(12)-RuvC(2) complex forms which resolves the HJ.</text>
</comment>
<reference evidence="8" key="1">
    <citation type="submission" date="2019-09" db="EMBL/GenBank/DDBJ databases">
        <title>Characterisation of the sponge microbiome using genome-centric metagenomics.</title>
        <authorList>
            <person name="Engelberts J.P."/>
            <person name="Robbins S.J."/>
            <person name="De Goeij J.M."/>
            <person name="Aranda M."/>
            <person name="Bell S.C."/>
            <person name="Webster N.S."/>
        </authorList>
    </citation>
    <scope>NUCLEOTIDE SEQUENCE</scope>
    <source>
        <strain evidence="8">SB0662_bin_9</strain>
    </source>
</reference>
<proteinExistence type="inferred from homology"/>
<dbReference type="InterPro" id="IPR013849">
    <property type="entry name" value="DNA_helicase_Holl-junc_RuvA_I"/>
</dbReference>
<keyword evidence="2 6" id="KW-0227">DNA damage</keyword>
<organism evidence="8">
    <name type="scientific">Caldilineaceae bacterium SB0662_bin_9</name>
    <dbReference type="NCBI Taxonomy" id="2605258"/>
    <lineage>
        <taxon>Bacteria</taxon>
        <taxon>Bacillati</taxon>
        <taxon>Chloroflexota</taxon>
        <taxon>Caldilineae</taxon>
        <taxon>Caldilineales</taxon>
        <taxon>Caldilineaceae</taxon>
    </lineage>
</organism>
<protein>
    <recommendedName>
        <fullName evidence="6">Holliday junction branch migration complex subunit RuvA</fullName>
    </recommendedName>
</protein>
<keyword evidence="3 6" id="KW-0238">DNA-binding</keyword>
<evidence type="ECO:0000256" key="5">
    <source>
        <dbReference type="ARBA" id="ARBA00023204"/>
    </source>
</evidence>
<name>A0A6B1DSH5_9CHLR</name>
<evidence type="ECO:0000313" key="8">
    <source>
        <dbReference type="EMBL" id="MYD89856.1"/>
    </source>
</evidence>
<evidence type="ECO:0000256" key="4">
    <source>
        <dbReference type="ARBA" id="ARBA00023172"/>
    </source>
</evidence>
<dbReference type="Pfam" id="PF14520">
    <property type="entry name" value="HHH_5"/>
    <property type="match status" value="1"/>
</dbReference>
<keyword evidence="4 6" id="KW-0233">DNA recombination</keyword>
<dbReference type="GO" id="GO:0009378">
    <property type="term" value="F:four-way junction helicase activity"/>
    <property type="evidence" value="ECO:0007669"/>
    <property type="project" value="InterPro"/>
</dbReference>
<dbReference type="HAMAP" id="MF_00031">
    <property type="entry name" value="DNA_HJ_migration_RuvA"/>
    <property type="match status" value="1"/>
</dbReference>
<comment type="domain">
    <text evidence="6">Has three domains with a flexible linker between the domains II and III and assumes an 'L' shape. Domain III is highly mobile and contacts RuvB.</text>
</comment>
<dbReference type="InterPro" id="IPR010994">
    <property type="entry name" value="RuvA_2-like"/>
</dbReference>
<dbReference type="SUPFAM" id="SSF47781">
    <property type="entry name" value="RuvA domain 2-like"/>
    <property type="match status" value="1"/>
</dbReference>
<keyword evidence="5 6" id="KW-0234">DNA repair</keyword>
<dbReference type="Gene3D" id="1.10.8.10">
    <property type="entry name" value="DNA helicase RuvA subunit, C-terminal domain"/>
    <property type="match status" value="1"/>
</dbReference>
<dbReference type="Gene3D" id="1.10.150.20">
    <property type="entry name" value="5' to 3' exonuclease, C-terminal subdomain"/>
    <property type="match status" value="1"/>
</dbReference>
<evidence type="ECO:0000256" key="2">
    <source>
        <dbReference type="ARBA" id="ARBA00022763"/>
    </source>
</evidence>
<comment type="function">
    <text evidence="6">The RuvA-RuvB-RuvC complex processes Holliday junction (HJ) DNA during genetic recombination and DNA repair, while the RuvA-RuvB complex plays an important role in the rescue of blocked DNA replication forks via replication fork reversal (RFR). RuvA specifically binds to HJ cruciform DNA, conferring on it an open structure. The RuvB hexamer acts as an ATP-dependent pump, pulling dsDNA into and through the RuvAB complex. HJ branch migration allows RuvC to scan DNA until it finds its consensus sequence, where it cleaves and resolves the cruciform DNA.</text>
</comment>
<dbReference type="SUPFAM" id="SSF50249">
    <property type="entry name" value="Nucleic acid-binding proteins"/>
    <property type="match status" value="1"/>
</dbReference>
<keyword evidence="1 6" id="KW-0963">Cytoplasm</keyword>
<comment type="similarity">
    <text evidence="6">Belongs to the RuvA family.</text>
</comment>
<dbReference type="NCBIfam" id="TIGR00084">
    <property type="entry name" value="ruvA"/>
    <property type="match status" value="1"/>
</dbReference>
<accession>A0A6B1DSH5</accession>
<feature type="domain" description="DNA helicase Holliday junction RuvA type" evidence="7">
    <location>
        <begin position="1"/>
        <end position="64"/>
    </location>
</feature>
<evidence type="ECO:0000259" key="7">
    <source>
        <dbReference type="Pfam" id="PF01330"/>
    </source>
</evidence>
<dbReference type="InterPro" id="IPR012340">
    <property type="entry name" value="NA-bd_OB-fold"/>
</dbReference>